<reference evidence="1 2" key="1">
    <citation type="submission" date="2023-08" db="EMBL/GenBank/DDBJ databases">
        <title>A Necator americanus chromosomal reference genome.</title>
        <authorList>
            <person name="Ilik V."/>
            <person name="Petrzelkova K.J."/>
            <person name="Pardy F."/>
            <person name="Fuh T."/>
            <person name="Niatou-Singa F.S."/>
            <person name="Gouil Q."/>
            <person name="Baker L."/>
            <person name="Ritchie M.E."/>
            <person name="Jex A.R."/>
            <person name="Gazzola D."/>
            <person name="Li H."/>
            <person name="Toshio Fujiwara R."/>
            <person name="Zhan B."/>
            <person name="Aroian R.V."/>
            <person name="Pafco B."/>
            <person name="Schwarz E.M."/>
        </authorList>
    </citation>
    <scope>NUCLEOTIDE SEQUENCE [LARGE SCALE GENOMIC DNA]</scope>
    <source>
        <strain evidence="1 2">Aroian</strain>
        <tissue evidence="1">Whole animal</tissue>
    </source>
</reference>
<organism evidence="1 2">
    <name type="scientific">Necator americanus</name>
    <name type="common">Human hookworm</name>
    <dbReference type="NCBI Taxonomy" id="51031"/>
    <lineage>
        <taxon>Eukaryota</taxon>
        <taxon>Metazoa</taxon>
        <taxon>Ecdysozoa</taxon>
        <taxon>Nematoda</taxon>
        <taxon>Chromadorea</taxon>
        <taxon>Rhabditida</taxon>
        <taxon>Rhabditina</taxon>
        <taxon>Rhabditomorpha</taxon>
        <taxon>Strongyloidea</taxon>
        <taxon>Ancylostomatidae</taxon>
        <taxon>Bunostominae</taxon>
        <taxon>Necator</taxon>
    </lineage>
</organism>
<proteinExistence type="predicted"/>
<dbReference type="EMBL" id="JAVFWL010000006">
    <property type="protein sequence ID" value="KAK6760611.1"/>
    <property type="molecule type" value="Genomic_DNA"/>
</dbReference>
<accession>A0ABR1ED72</accession>
<protein>
    <submittedName>
        <fullName evidence="1">Uncharacterized protein</fullName>
    </submittedName>
</protein>
<name>A0ABR1ED72_NECAM</name>
<dbReference type="Proteomes" id="UP001303046">
    <property type="component" value="Unassembled WGS sequence"/>
</dbReference>
<evidence type="ECO:0000313" key="1">
    <source>
        <dbReference type="EMBL" id="KAK6760611.1"/>
    </source>
</evidence>
<sequence>MYIRSRDNVLADDAAFFSDVCPVQIGDGAYDTTFPCLLSRIIPFSKHIELLLKAHLCVPINSNDSRLLDEYIEYQCVEFIIKSVFIIVFSGLRRHVNTYDSEVVLSAIPQSYKAASSRC</sequence>
<gene>
    <name evidence="1" type="primary">Necator_chrX.g22063</name>
    <name evidence="1" type="ORF">RB195_021902</name>
</gene>
<keyword evidence="2" id="KW-1185">Reference proteome</keyword>
<comment type="caution">
    <text evidence="1">The sequence shown here is derived from an EMBL/GenBank/DDBJ whole genome shotgun (WGS) entry which is preliminary data.</text>
</comment>
<evidence type="ECO:0000313" key="2">
    <source>
        <dbReference type="Proteomes" id="UP001303046"/>
    </source>
</evidence>